<dbReference type="Proteomes" id="UP000001635">
    <property type="component" value="Chromosome"/>
</dbReference>
<dbReference type="KEGG" id="cmr:Cycma_0403"/>
<keyword evidence="2" id="KW-0223">Dioxygenase</keyword>
<proteinExistence type="predicted"/>
<organism evidence="2 3">
    <name type="scientific">Cyclobacterium marinum (strain ATCC 25205 / DSM 745 / LMG 13164 / NCIMB 1802)</name>
    <name type="common">Flectobacillus marinus</name>
    <dbReference type="NCBI Taxonomy" id="880070"/>
    <lineage>
        <taxon>Bacteria</taxon>
        <taxon>Pseudomonadati</taxon>
        <taxon>Bacteroidota</taxon>
        <taxon>Cytophagia</taxon>
        <taxon>Cytophagales</taxon>
        <taxon>Cyclobacteriaceae</taxon>
        <taxon>Cyclobacterium</taxon>
    </lineage>
</organism>
<dbReference type="STRING" id="880070.Cycma_0403"/>
<dbReference type="EMBL" id="CP002955">
    <property type="protein sequence ID" value="AEL24182.1"/>
    <property type="molecule type" value="Genomic_DNA"/>
</dbReference>
<dbReference type="InterPro" id="IPR004360">
    <property type="entry name" value="Glyas_Fos-R_dOase_dom"/>
</dbReference>
<dbReference type="GO" id="GO:0051213">
    <property type="term" value="F:dioxygenase activity"/>
    <property type="evidence" value="ECO:0007669"/>
    <property type="project" value="UniProtKB-KW"/>
</dbReference>
<dbReference type="PROSITE" id="PS51819">
    <property type="entry name" value="VOC"/>
    <property type="match status" value="1"/>
</dbReference>
<dbReference type="InterPro" id="IPR052164">
    <property type="entry name" value="Anthracycline_SecMetBiosynth"/>
</dbReference>
<dbReference type="RefSeq" id="WP_014018481.1">
    <property type="nucleotide sequence ID" value="NC_015914.1"/>
</dbReference>
<keyword evidence="3" id="KW-1185">Reference proteome</keyword>
<dbReference type="Gene3D" id="3.10.180.10">
    <property type="entry name" value="2,3-Dihydroxybiphenyl 1,2-Dioxygenase, domain 1"/>
    <property type="match status" value="1"/>
</dbReference>
<gene>
    <name evidence="2" type="ordered locus">Cycma_0403</name>
</gene>
<dbReference type="AlphaFoldDB" id="G0IVI6"/>
<dbReference type="CDD" id="cd07247">
    <property type="entry name" value="SgaA_N_like"/>
    <property type="match status" value="1"/>
</dbReference>
<dbReference type="PANTHER" id="PTHR33993:SF2">
    <property type="entry name" value="VOC DOMAIN-CONTAINING PROTEIN"/>
    <property type="match status" value="1"/>
</dbReference>
<reference evidence="3" key="1">
    <citation type="submission" date="2011-07" db="EMBL/GenBank/DDBJ databases">
        <title>The complete genome of Cyclobacterium marinum DSM 745.</title>
        <authorList>
            <person name="Lucas S."/>
            <person name="Han J."/>
            <person name="Lapidus A."/>
            <person name="Bruce D."/>
            <person name="Goodwin L."/>
            <person name="Pitluck S."/>
            <person name="Peters L."/>
            <person name="Kyrpides N."/>
            <person name="Mavromatis K."/>
            <person name="Ivanova N."/>
            <person name="Ovchinnikova G."/>
            <person name="Chertkov O."/>
            <person name="Detter J.C."/>
            <person name="Tapia R."/>
            <person name="Han C."/>
            <person name="Land M."/>
            <person name="Hauser L."/>
            <person name="Markowitz V."/>
            <person name="Cheng J.-F."/>
            <person name="Hugenholtz P."/>
            <person name="Woyke T."/>
            <person name="Wu D."/>
            <person name="Tindall B."/>
            <person name="Schuetze A."/>
            <person name="Brambilla E."/>
            <person name="Klenk H.-P."/>
            <person name="Eisen J.A."/>
        </authorList>
    </citation>
    <scope>NUCLEOTIDE SEQUENCE [LARGE SCALE GENOMIC DNA]</scope>
    <source>
        <strain evidence="3">ATCC 25205 / DSM 745 / LMG 13164 / NCIMB 1802</strain>
    </source>
</reference>
<dbReference type="HOGENOM" id="CLU_127592_0_2_10"/>
<sequence length="164" mass="18065">MKYLIRNGVVLLGFCLAACEGQDQSNTVNRPIDLNGTQKNIPMNSFISIFEIPATEISRAVDFYQAILDIHIVKMEFPEMQMGIFPYEEQMVTGVIMKAEGYTPSASGVTIYLNGGDDLQVILDKVEKNGGEIIVPKSLHADESGFFAIFLDSEGNKMGLHSPN</sequence>
<protein>
    <submittedName>
        <fullName evidence="2">Glyoxalase/bleomycin resistance protein/dioxygenase</fullName>
    </submittedName>
</protein>
<feature type="domain" description="VOC" evidence="1">
    <location>
        <begin position="46"/>
        <end position="163"/>
    </location>
</feature>
<dbReference type="InterPro" id="IPR037523">
    <property type="entry name" value="VOC_core"/>
</dbReference>
<evidence type="ECO:0000313" key="2">
    <source>
        <dbReference type="EMBL" id="AEL24182.1"/>
    </source>
</evidence>
<keyword evidence="2" id="KW-0560">Oxidoreductase</keyword>
<dbReference type="SUPFAM" id="SSF54593">
    <property type="entry name" value="Glyoxalase/Bleomycin resistance protein/Dihydroxybiphenyl dioxygenase"/>
    <property type="match status" value="1"/>
</dbReference>
<dbReference type="Pfam" id="PF00903">
    <property type="entry name" value="Glyoxalase"/>
    <property type="match status" value="1"/>
</dbReference>
<evidence type="ECO:0000259" key="1">
    <source>
        <dbReference type="PROSITE" id="PS51819"/>
    </source>
</evidence>
<dbReference type="PANTHER" id="PTHR33993">
    <property type="entry name" value="GLYOXALASE-RELATED"/>
    <property type="match status" value="1"/>
</dbReference>
<dbReference type="InterPro" id="IPR029068">
    <property type="entry name" value="Glyas_Bleomycin-R_OHBP_Dase"/>
</dbReference>
<name>G0IVI6_CYCMS</name>
<evidence type="ECO:0000313" key="3">
    <source>
        <dbReference type="Proteomes" id="UP000001635"/>
    </source>
</evidence>
<accession>G0IVI6</accession>
<dbReference type="eggNOG" id="COG3324">
    <property type="taxonomic scope" value="Bacteria"/>
</dbReference>